<dbReference type="PROSITE" id="PS51482">
    <property type="entry name" value="DEGV"/>
    <property type="match status" value="1"/>
</dbReference>
<reference evidence="2 3" key="1">
    <citation type="submission" date="2015-08" db="EMBL/GenBank/DDBJ databases">
        <title>The complete genome sequence of Bacillus beveridgei MLTeJB.</title>
        <authorList>
            <person name="Hanson T.E."/>
            <person name="Mesa C."/>
            <person name="Basesman S.M."/>
            <person name="Oremland R.S."/>
        </authorList>
    </citation>
    <scope>NUCLEOTIDE SEQUENCE [LARGE SCALE GENOMIC DNA]</scope>
    <source>
        <strain evidence="2 3">MLTeJB</strain>
    </source>
</reference>
<dbReference type="InterPro" id="IPR043168">
    <property type="entry name" value="DegV_C"/>
</dbReference>
<keyword evidence="1" id="KW-0446">Lipid-binding</keyword>
<dbReference type="AlphaFoldDB" id="A0A1D7QW78"/>
<dbReference type="NCBIfam" id="TIGR00762">
    <property type="entry name" value="DegV"/>
    <property type="match status" value="1"/>
</dbReference>
<dbReference type="PATRIC" id="fig|632773.3.peg.1956"/>
<sequence length="285" mass="31192">MSKVIIVTDSTADIPPSLAKHFDITVVPLKVHFGDETYHDGVDLDSDGFYKKLSESDVMPTTSQPTPHQFEEVYRKLHDEHPEAAILSIHLSANLSGTYQSAHIASQNVAEEIDVTVIDSKKASYAIGVIVVEVAELASGGSDKEACLERVEELLDETTVLFMVDTMEYLEKNGRIGKASALIGSLLKIKPILSLNDDGEVYPFEKARGNKKAVQRIIDEFKKRFGEDPVHVGISHANAEAEANALMERLKTEFHVEKDVVTNIGPVIGTHVGPGTLSLSFARVK</sequence>
<dbReference type="KEGG" id="bbev:BBEV_1867"/>
<dbReference type="PANTHER" id="PTHR33434">
    <property type="entry name" value="DEGV DOMAIN-CONTAINING PROTEIN DR_1986-RELATED"/>
    <property type="match status" value="1"/>
</dbReference>
<evidence type="ECO:0000313" key="3">
    <source>
        <dbReference type="Proteomes" id="UP000094463"/>
    </source>
</evidence>
<dbReference type="Pfam" id="PF02645">
    <property type="entry name" value="DegV"/>
    <property type="match status" value="1"/>
</dbReference>
<protein>
    <submittedName>
        <fullName evidence="2">DegV family protein</fullName>
    </submittedName>
</protein>
<evidence type="ECO:0000256" key="1">
    <source>
        <dbReference type="ARBA" id="ARBA00023121"/>
    </source>
</evidence>
<dbReference type="PANTHER" id="PTHR33434:SF2">
    <property type="entry name" value="FATTY ACID-BINDING PROTEIN TM_1468"/>
    <property type="match status" value="1"/>
</dbReference>
<dbReference type="Gene3D" id="3.40.50.10170">
    <property type="match status" value="1"/>
</dbReference>
<dbReference type="STRING" id="632773.BBEV_1867"/>
<keyword evidence="3" id="KW-1185">Reference proteome</keyword>
<dbReference type="SUPFAM" id="SSF82549">
    <property type="entry name" value="DAK1/DegV-like"/>
    <property type="match status" value="1"/>
</dbReference>
<proteinExistence type="predicted"/>
<organism evidence="2 3">
    <name type="scientific">Salisediminibacterium beveridgei</name>
    <dbReference type="NCBI Taxonomy" id="632773"/>
    <lineage>
        <taxon>Bacteria</taxon>
        <taxon>Bacillati</taxon>
        <taxon>Bacillota</taxon>
        <taxon>Bacilli</taxon>
        <taxon>Bacillales</taxon>
        <taxon>Bacillaceae</taxon>
        <taxon>Salisediminibacterium</taxon>
    </lineage>
</organism>
<evidence type="ECO:0000313" key="2">
    <source>
        <dbReference type="EMBL" id="AOM83228.1"/>
    </source>
</evidence>
<dbReference type="GO" id="GO:0008289">
    <property type="term" value="F:lipid binding"/>
    <property type="evidence" value="ECO:0007669"/>
    <property type="project" value="UniProtKB-KW"/>
</dbReference>
<dbReference type="EMBL" id="CP012502">
    <property type="protein sequence ID" value="AOM83228.1"/>
    <property type="molecule type" value="Genomic_DNA"/>
</dbReference>
<accession>A0A1D7QW78</accession>
<dbReference type="Proteomes" id="UP000094463">
    <property type="component" value="Chromosome"/>
</dbReference>
<dbReference type="OrthoDB" id="9780660at2"/>
<gene>
    <name evidence="2" type="ORF">BBEV_1867</name>
</gene>
<dbReference type="InterPro" id="IPR003797">
    <property type="entry name" value="DegV"/>
</dbReference>
<dbReference type="Gene3D" id="3.30.1180.10">
    <property type="match status" value="1"/>
</dbReference>
<name>A0A1D7QW78_9BACI</name>
<dbReference type="RefSeq" id="WP_069365234.1">
    <property type="nucleotide sequence ID" value="NZ_CP012502.1"/>
</dbReference>
<dbReference type="InterPro" id="IPR050270">
    <property type="entry name" value="DegV_domain_contain"/>
</dbReference>